<dbReference type="Gene3D" id="2.40.160.210">
    <property type="entry name" value="Acyl-CoA thioesterase, double hotdog domain"/>
    <property type="match status" value="1"/>
</dbReference>
<gene>
    <name evidence="3" type="ORF">AWC30_07190</name>
</gene>
<evidence type="ECO:0000313" key="3">
    <source>
        <dbReference type="EMBL" id="ORX06180.1"/>
    </source>
</evidence>
<feature type="domain" description="Acyl-CoA thioesterase-like C-terminal" evidence="2">
    <location>
        <begin position="132"/>
        <end position="259"/>
    </location>
</feature>
<dbReference type="OrthoDB" id="1413770at2"/>
<sequence length="259" mass="27609">MDGGAFYTEIDDGVFDSSPLTAGPWSPDSQHGGPPSALLARQLERHRPRAGHRLARVSIDLLAPVPVGRLHIGVESLRTGRRVELLQATVQAQDRTVAIARAWRVKAAAEDFPTEAENRAATAPHEITPRDVPVPHGMHTDGYLSAIDWSFVTGSFAEFGPARAWARPRPALIAGEAMTPWQRVLAVVDSGSGISMSAPPDRYPAINCDVATTLHRDPVGEWIGLDSHTLVTPGQGALARTTVFDAAGDAGLATQTLVV</sequence>
<accession>A0A1X2EM10</accession>
<protein>
    <recommendedName>
        <fullName evidence="5">Thioesterase</fullName>
    </recommendedName>
</protein>
<keyword evidence="4" id="KW-1185">Reference proteome</keyword>
<dbReference type="SUPFAM" id="SSF54637">
    <property type="entry name" value="Thioesterase/thiol ester dehydrase-isomerase"/>
    <property type="match status" value="2"/>
</dbReference>
<reference evidence="3 4" key="1">
    <citation type="submission" date="2016-01" db="EMBL/GenBank/DDBJ databases">
        <title>The new phylogeny of the genus Mycobacterium.</title>
        <authorList>
            <person name="Tarcisio F."/>
            <person name="Conor M."/>
            <person name="Antonella G."/>
            <person name="Elisabetta G."/>
            <person name="Giulia F.S."/>
            <person name="Sara T."/>
            <person name="Anna F."/>
            <person name="Clotilde B."/>
            <person name="Roberto B."/>
            <person name="Veronica D.S."/>
            <person name="Fabio R."/>
            <person name="Monica P."/>
            <person name="Olivier J."/>
            <person name="Enrico T."/>
            <person name="Nicola S."/>
        </authorList>
    </citation>
    <scope>NUCLEOTIDE SEQUENCE [LARGE SCALE GENOMIC DNA]</scope>
    <source>
        <strain evidence="3 4">DSM 44153</strain>
    </source>
</reference>
<dbReference type="Proteomes" id="UP000193090">
    <property type="component" value="Unassembled WGS sequence"/>
</dbReference>
<dbReference type="Pfam" id="PF13622">
    <property type="entry name" value="4HBT_3"/>
    <property type="match status" value="1"/>
</dbReference>
<dbReference type="RefSeq" id="WP_085109455.1">
    <property type="nucleotide sequence ID" value="NZ_JACKSN010000090.1"/>
</dbReference>
<dbReference type="AlphaFoldDB" id="A0A1X2EM10"/>
<dbReference type="STRING" id="1798.AWC30_07190"/>
<comment type="caution">
    <text evidence="3">The sequence shown here is derived from an EMBL/GenBank/DDBJ whole genome shotgun (WGS) entry which is preliminary data.</text>
</comment>
<evidence type="ECO:0000313" key="4">
    <source>
        <dbReference type="Proteomes" id="UP000193090"/>
    </source>
</evidence>
<name>A0A1X2EM10_9MYCO</name>
<dbReference type="Pfam" id="PF20789">
    <property type="entry name" value="4HBT_3C"/>
    <property type="match status" value="1"/>
</dbReference>
<feature type="domain" description="Acyl-CoA thioesterase-like N-terminal HotDog" evidence="1">
    <location>
        <begin position="22"/>
        <end position="104"/>
    </location>
</feature>
<evidence type="ECO:0000259" key="1">
    <source>
        <dbReference type="Pfam" id="PF13622"/>
    </source>
</evidence>
<dbReference type="InterPro" id="IPR042171">
    <property type="entry name" value="Acyl-CoA_hotdog"/>
</dbReference>
<organism evidence="3 4">
    <name type="scientific">Mycolicibacillus trivialis</name>
    <dbReference type="NCBI Taxonomy" id="1798"/>
    <lineage>
        <taxon>Bacteria</taxon>
        <taxon>Bacillati</taxon>
        <taxon>Actinomycetota</taxon>
        <taxon>Actinomycetes</taxon>
        <taxon>Mycobacteriales</taxon>
        <taxon>Mycobacteriaceae</taxon>
        <taxon>Mycolicibacillus</taxon>
    </lineage>
</organism>
<evidence type="ECO:0000259" key="2">
    <source>
        <dbReference type="Pfam" id="PF20789"/>
    </source>
</evidence>
<dbReference type="InterPro" id="IPR049450">
    <property type="entry name" value="ACOT8-like_C"/>
</dbReference>
<evidence type="ECO:0008006" key="5">
    <source>
        <dbReference type="Google" id="ProtNLM"/>
    </source>
</evidence>
<proteinExistence type="predicted"/>
<dbReference type="InterPro" id="IPR029069">
    <property type="entry name" value="HotDog_dom_sf"/>
</dbReference>
<dbReference type="InterPro" id="IPR049449">
    <property type="entry name" value="TesB_ACOT8-like_N"/>
</dbReference>
<dbReference type="EMBL" id="LQPZ01000016">
    <property type="protein sequence ID" value="ORX06180.1"/>
    <property type="molecule type" value="Genomic_DNA"/>
</dbReference>